<feature type="compositionally biased region" description="Polar residues" evidence="1">
    <location>
        <begin position="914"/>
        <end position="926"/>
    </location>
</feature>
<feature type="region of interest" description="Disordered" evidence="1">
    <location>
        <begin position="892"/>
        <end position="994"/>
    </location>
</feature>
<feature type="compositionally biased region" description="Polar residues" evidence="1">
    <location>
        <begin position="979"/>
        <end position="994"/>
    </location>
</feature>
<feature type="compositionally biased region" description="Polar residues" evidence="1">
    <location>
        <begin position="33"/>
        <end position="60"/>
    </location>
</feature>
<reference evidence="2 3" key="1">
    <citation type="submission" date="2024-01" db="EMBL/GenBank/DDBJ databases">
        <title>Comparative genomics of Cryptococcus and Kwoniella reveals pathogenesis evolution and contrasting modes of karyotype evolution via chromosome fusion or intercentromeric recombination.</title>
        <authorList>
            <person name="Coelho M.A."/>
            <person name="David-Palma M."/>
            <person name="Shea T."/>
            <person name="Bowers K."/>
            <person name="McGinley-Smith S."/>
            <person name="Mohammad A.W."/>
            <person name="Gnirke A."/>
            <person name="Yurkov A.M."/>
            <person name="Nowrousian M."/>
            <person name="Sun S."/>
            <person name="Cuomo C.A."/>
            <person name="Heitman J."/>
        </authorList>
    </citation>
    <scope>NUCLEOTIDE SEQUENCE [LARGE SCALE GENOMIC DNA]</scope>
    <source>
        <strain evidence="2">CBS 11374</strain>
    </source>
</reference>
<name>A0ABZ1DBI9_9TREE</name>
<dbReference type="Proteomes" id="UP001329825">
    <property type="component" value="Chromosome 10"/>
</dbReference>
<protein>
    <recommendedName>
        <fullName evidence="4">Meiotically up-regulated protein Msb1/Mug8 domain-containing protein</fullName>
    </recommendedName>
</protein>
<evidence type="ECO:0000313" key="2">
    <source>
        <dbReference type="EMBL" id="WRT70341.1"/>
    </source>
</evidence>
<feature type="region of interest" description="Disordered" evidence="1">
    <location>
        <begin position="168"/>
        <end position="212"/>
    </location>
</feature>
<evidence type="ECO:0008006" key="4">
    <source>
        <dbReference type="Google" id="ProtNLM"/>
    </source>
</evidence>
<dbReference type="EMBL" id="CP141890">
    <property type="protein sequence ID" value="WRT70341.1"/>
    <property type="molecule type" value="Genomic_DNA"/>
</dbReference>
<feature type="compositionally biased region" description="Polar residues" evidence="1">
    <location>
        <begin position="175"/>
        <end position="191"/>
    </location>
</feature>
<feature type="compositionally biased region" description="Low complexity" evidence="1">
    <location>
        <begin position="602"/>
        <end position="619"/>
    </location>
</feature>
<gene>
    <name evidence="2" type="ORF">IL334_007339</name>
</gene>
<dbReference type="RefSeq" id="XP_062795080.1">
    <property type="nucleotide sequence ID" value="XM_062939029.1"/>
</dbReference>
<keyword evidence="3" id="KW-1185">Reference proteome</keyword>
<feature type="compositionally biased region" description="Low complexity" evidence="1">
    <location>
        <begin position="396"/>
        <end position="412"/>
    </location>
</feature>
<feature type="compositionally biased region" description="Basic and acidic residues" evidence="1">
    <location>
        <begin position="894"/>
        <end position="904"/>
    </location>
</feature>
<feature type="compositionally biased region" description="Basic and acidic residues" evidence="1">
    <location>
        <begin position="934"/>
        <end position="973"/>
    </location>
</feature>
<organism evidence="2 3">
    <name type="scientific">Kwoniella shivajii</name>
    <dbReference type="NCBI Taxonomy" id="564305"/>
    <lineage>
        <taxon>Eukaryota</taxon>
        <taxon>Fungi</taxon>
        <taxon>Dikarya</taxon>
        <taxon>Basidiomycota</taxon>
        <taxon>Agaricomycotina</taxon>
        <taxon>Tremellomycetes</taxon>
        <taxon>Tremellales</taxon>
        <taxon>Cryptococcaceae</taxon>
        <taxon>Kwoniella</taxon>
    </lineage>
</organism>
<feature type="region of interest" description="Disordered" evidence="1">
    <location>
        <begin position="386"/>
        <end position="425"/>
    </location>
</feature>
<feature type="region of interest" description="Disordered" evidence="1">
    <location>
        <begin position="718"/>
        <end position="750"/>
    </location>
</feature>
<accession>A0ABZ1DBI9</accession>
<evidence type="ECO:0000256" key="1">
    <source>
        <dbReference type="SAM" id="MobiDB-lite"/>
    </source>
</evidence>
<dbReference type="PANTHER" id="PTHR38696:SF1">
    <property type="entry name" value="MEDIATOR OF RNA POLYMERASE II TRANSCRIPTION SUBUNIT 13"/>
    <property type="match status" value="1"/>
</dbReference>
<evidence type="ECO:0000313" key="3">
    <source>
        <dbReference type="Proteomes" id="UP001329825"/>
    </source>
</evidence>
<feature type="compositionally biased region" description="Polar residues" evidence="1">
    <location>
        <begin position="794"/>
        <end position="805"/>
    </location>
</feature>
<feature type="region of interest" description="Disordered" evidence="1">
    <location>
        <begin position="1"/>
        <end position="111"/>
    </location>
</feature>
<sequence>MAFGIGTHTHLKPPDTASSANGSRHRPEGIIDVTSSTPSTPLTIASPSSNSTKPSTMGKNQTKRRSWFSFRKIKSDLKSTETNNNRSTPTSDQVTPLPPPPSSWTSQNQEERLRPIQFAPNRIQTLYVTKSERDLYLAAMSQLDESPPPLPLWSERAPELPKLNNQYTPLKAPSIPNSSSIGHSRSMSEGTSFHPHPLTSAPLSPKLVTSPQMGRSGLMVRDEFRRNEPVRKAKHALMAFTSTSGLRFTGFPSDTMWAVNTVIQENWSQHIRNRTSYNNGNWDFELFGKVWKRKGSQELDSIRLIIAILSILGIHGWTLIEGVQAGGSKKDTHNLLFSYSVESSLKPPLFFAVSIPLPDRLSLISAPPKVTPAIVSALRDAIMSNSAKSNSHSKDPTSTTADTSATIASSKDNSNRDAKSKPSKVKWNGYDPRGIKLEGWIHDGVYRFWIDGMRRWLGGAVKRKVVENLHPNLLISIINNITTLHFALTASIPLLPLVKGRDILIFSSLPSSGLSVTDSYVPKTSSRAGTESPVLVSPFDSVPAQELPDNPTEVDPDNRQLPWTSVVTDHPKANLPINSSKPPSAMAPRPESQRKRTPSQESTKPLLAAPSASANSTPKQKNVLIKKNSLQRRRSVSANGNYSQRQPDSLRASSAQAQYALANDNKRDSARSQKHILGQAEDTQYFHAINPDTTCESWTLFDPPPNVGKLGVTMYDNDRNNTNHFTAPSPEGQNDTLGRTSLEGTQESGEASIYADAPATLQERSIPVQYEPSSPSKIGRNLPVDQFDPPRNILSPSSPESAFDTESTYTHPLLLGQPMDHNDYHNEPTSVPLKDCDSPPKRGRAGLVHLGSGVNSVHGSVGYLQSMISGISGHNRLSTDIEHYPIPLPQQAVQEREGEAEKSRSIVPQPEINIIQNDAPDTNSQELPPPLPARPHESNEEKERQRHKYIDWERKGKVSEGMRRIWDENDNSWKDIPVSKSNGVGSTRTRVSLS</sequence>
<feature type="compositionally biased region" description="Polar residues" evidence="1">
    <location>
        <begin position="722"/>
        <end position="749"/>
    </location>
</feature>
<feature type="compositionally biased region" description="Polar residues" evidence="1">
    <location>
        <begin position="636"/>
        <end position="653"/>
    </location>
</feature>
<feature type="compositionally biased region" description="Polar residues" evidence="1">
    <location>
        <begin position="514"/>
        <end position="529"/>
    </location>
</feature>
<feature type="region of interest" description="Disordered" evidence="1">
    <location>
        <begin position="514"/>
        <end position="653"/>
    </location>
</feature>
<dbReference type="GeneID" id="87959469"/>
<proteinExistence type="predicted"/>
<feature type="region of interest" description="Disordered" evidence="1">
    <location>
        <begin position="769"/>
        <end position="805"/>
    </location>
</feature>
<dbReference type="PANTHER" id="PTHR38696">
    <property type="entry name" value="MEDIATOR OF RNA POLYMERASE II TRANSCRIPTION SUBUNIT 13"/>
    <property type="match status" value="1"/>
</dbReference>